<evidence type="ECO:0000313" key="1">
    <source>
        <dbReference type="EMBL" id="PKI55730.1"/>
    </source>
</evidence>
<sequence>MQYLKITHPSELHFSVPMSYTLRSPKRCKTTEYICSSKKSVERHCMAVDALQVLPKSIRITYINLTATDLMTDEDGLNRTARRGVERHFQNVVFEPSMVKDTYRPSVGPIRWTCKHPNPRKCELSKQKQGNTSKYRGVRHRKGKWAAQLWDSWKFSSTGSSQLPPRWNFRTWARLVLASLYGGAVTNRTAWANCPNE</sequence>
<comment type="caution">
    <text evidence="1">The sequence shown here is derived from an EMBL/GenBank/DDBJ whole genome shotgun (WGS) entry which is preliminary data.</text>
</comment>
<evidence type="ECO:0000313" key="2">
    <source>
        <dbReference type="Proteomes" id="UP000233551"/>
    </source>
</evidence>
<name>A0A2I0JIJ0_PUNGR</name>
<protein>
    <submittedName>
        <fullName evidence="1">Uncharacterized protein</fullName>
    </submittedName>
</protein>
<accession>A0A2I0JIJ0</accession>
<dbReference type="Proteomes" id="UP000233551">
    <property type="component" value="Unassembled WGS sequence"/>
</dbReference>
<organism evidence="1 2">
    <name type="scientific">Punica granatum</name>
    <name type="common">Pomegranate</name>
    <dbReference type="NCBI Taxonomy" id="22663"/>
    <lineage>
        <taxon>Eukaryota</taxon>
        <taxon>Viridiplantae</taxon>
        <taxon>Streptophyta</taxon>
        <taxon>Embryophyta</taxon>
        <taxon>Tracheophyta</taxon>
        <taxon>Spermatophyta</taxon>
        <taxon>Magnoliopsida</taxon>
        <taxon>eudicotyledons</taxon>
        <taxon>Gunneridae</taxon>
        <taxon>Pentapetalae</taxon>
        <taxon>rosids</taxon>
        <taxon>malvids</taxon>
        <taxon>Myrtales</taxon>
        <taxon>Lythraceae</taxon>
        <taxon>Punica</taxon>
    </lineage>
</organism>
<gene>
    <name evidence="1" type="ORF">CRG98_023862</name>
</gene>
<proteinExistence type="predicted"/>
<reference evidence="1 2" key="1">
    <citation type="submission" date="2017-11" db="EMBL/GenBank/DDBJ databases">
        <title>De-novo sequencing of pomegranate (Punica granatum L.) genome.</title>
        <authorList>
            <person name="Akparov Z."/>
            <person name="Amiraslanov A."/>
            <person name="Hajiyeva S."/>
            <person name="Abbasov M."/>
            <person name="Kaur K."/>
            <person name="Hamwieh A."/>
            <person name="Solovyev V."/>
            <person name="Salamov A."/>
            <person name="Braich B."/>
            <person name="Kosarev P."/>
            <person name="Mahmoud A."/>
            <person name="Hajiyev E."/>
            <person name="Babayeva S."/>
            <person name="Izzatullayeva V."/>
            <person name="Mammadov A."/>
            <person name="Mammadov A."/>
            <person name="Sharifova S."/>
            <person name="Ojaghi J."/>
            <person name="Eynullazada K."/>
            <person name="Bayramov B."/>
            <person name="Abdulazimova A."/>
            <person name="Shahmuradov I."/>
        </authorList>
    </citation>
    <scope>NUCLEOTIDE SEQUENCE [LARGE SCALE GENOMIC DNA]</scope>
    <source>
        <strain evidence="2">cv. AG2017</strain>
        <tissue evidence="1">Leaf</tissue>
    </source>
</reference>
<dbReference type="AlphaFoldDB" id="A0A2I0JIJ0"/>
<dbReference type="EMBL" id="PGOL01001680">
    <property type="protein sequence ID" value="PKI55730.1"/>
    <property type="molecule type" value="Genomic_DNA"/>
</dbReference>
<keyword evidence="2" id="KW-1185">Reference proteome</keyword>